<dbReference type="OrthoDB" id="2885786at2"/>
<dbReference type="Proteomes" id="UP000219252">
    <property type="component" value="Unassembled WGS sequence"/>
</dbReference>
<proteinExistence type="predicted"/>
<dbReference type="RefSeq" id="WP_097150202.1">
    <property type="nucleotide sequence ID" value="NZ_OBQC01000010.1"/>
</dbReference>
<sequence length="147" mass="16857">MKSNLMLIILSLLFLLVGCNEISKETAHYPEDALKNIEVGNKEREIIIYGSHKVNEDLVLFVFRGVMNDKDVWIADVHKDDGQWVAKEIVQMNGPFKGKGNIQTVVTNDEFGYEVGYIESNNSETDDLNIIEIEGIEDWKIWIKKKL</sequence>
<dbReference type="AlphaFoldDB" id="A0A285UIH0"/>
<gene>
    <name evidence="1" type="ORF">SAMN05877842_110174</name>
</gene>
<name>A0A285UIH0_9BACL</name>
<keyword evidence="2" id="KW-1185">Reference proteome</keyword>
<dbReference type="PROSITE" id="PS51257">
    <property type="entry name" value="PROKAR_LIPOPROTEIN"/>
    <property type="match status" value="1"/>
</dbReference>
<protein>
    <recommendedName>
        <fullName evidence="3">Lipoprotein</fullName>
    </recommendedName>
</protein>
<dbReference type="EMBL" id="OBQC01000010">
    <property type="protein sequence ID" value="SOC41573.1"/>
    <property type="molecule type" value="Genomic_DNA"/>
</dbReference>
<organism evidence="1 2">
    <name type="scientific">Ureibacillus acetophenoni</name>
    <dbReference type="NCBI Taxonomy" id="614649"/>
    <lineage>
        <taxon>Bacteria</taxon>
        <taxon>Bacillati</taxon>
        <taxon>Bacillota</taxon>
        <taxon>Bacilli</taxon>
        <taxon>Bacillales</taxon>
        <taxon>Caryophanaceae</taxon>
        <taxon>Ureibacillus</taxon>
    </lineage>
</organism>
<evidence type="ECO:0008006" key="3">
    <source>
        <dbReference type="Google" id="ProtNLM"/>
    </source>
</evidence>
<reference evidence="2" key="1">
    <citation type="submission" date="2017-08" db="EMBL/GenBank/DDBJ databases">
        <authorList>
            <person name="Varghese N."/>
            <person name="Submissions S."/>
        </authorList>
    </citation>
    <scope>NUCLEOTIDE SEQUENCE [LARGE SCALE GENOMIC DNA]</scope>
    <source>
        <strain evidence="2">JC23</strain>
    </source>
</reference>
<accession>A0A285UIH0</accession>
<evidence type="ECO:0000313" key="1">
    <source>
        <dbReference type="EMBL" id="SOC41573.1"/>
    </source>
</evidence>
<evidence type="ECO:0000313" key="2">
    <source>
        <dbReference type="Proteomes" id="UP000219252"/>
    </source>
</evidence>